<dbReference type="EMBL" id="BOPO01000102">
    <property type="protein sequence ID" value="GIL29709.1"/>
    <property type="molecule type" value="Genomic_DNA"/>
</dbReference>
<dbReference type="InterPro" id="IPR036265">
    <property type="entry name" value="HIT-like_sf"/>
</dbReference>
<dbReference type="Gene3D" id="3.30.428.10">
    <property type="entry name" value="HIT-like"/>
    <property type="match status" value="1"/>
</dbReference>
<evidence type="ECO:0000313" key="2">
    <source>
        <dbReference type="Proteomes" id="UP000614996"/>
    </source>
</evidence>
<reference evidence="2" key="1">
    <citation type="journal article" date="2021" name="Int. J. Syst. Evol. Microbiol.">
        <title>Actinocatenispora comari sp. nov., an endophytic actinomycete isolated from aerial parts of Comarum salesowianum.</title>
        <authorList>
            <person name="Oyunbileg N."/>
            <person name="Iizaka Y."/>
            <person name="Hamada M."/>
            <person name="Davaapurev B.O."/>
            <person name="Fukumoto A."/>
            <person name="Tsetseg B."/>
            <person name="Kato F."/>
            <person name="Tamura T."/>
            <person name="Batkhuu J."/>
            <person name="Anzai Y."/>
        </authorList>
    </citation>
    <scope>NUCLEOTIDE SEQUENCE [LARGE SCALE GENOMIC DNA]</scope>
    <source>
        <strain evidence="2">NUM-2625</strain>
    </source>
</reference>
<proteinExistence type="predicted"/>
<evidence type="ECO:0008006" key="3">
    <source>
        <dbReference type="Google" id="ProtNLM"/>
    </source>
</evidence>
<gene>
    <name evidence="1" type="ORF">NUM_49630</name>
</gene>
<dbReference type="AlphaFoldDB" id="A0A8J4EQD6"/>
<name>A0A8J4EQD6_9ACTN</name>
<protein>
    <recommendedName>
        <fullName evidence="3">Diadenosine tetraphosphate (Ap4A) HIT family hydrolase</fullName>
    </recommendedName>
</protein>
<accession>A0A8J4EQD6</accession>
<dbReference type="Proteomes" id="UP000614996">
    <property type="component" value="Unassembled WGS sequence"/>
</dbReference>
<comment type="caution">
    <text evidence="1">The sequence shown here is derived from an EMBL/GenBank/DDBJ whole genome shotgun (WGS) entry which is preliminary data.</text>
</comment>
<dbReference type="SUPFAM" id="SSF54197">
    <property type="entry name" value="HIT-like"/>
    <property type="match status" value="1"/>
</dbReference>
<organism evidence="1 2">
    <name type="scientific">Actinocatenispora comari</name>
    <dbReference type="NCBI Taxonomy" id="2807577"/>
    <lineage>
        <taxon>Bacteria</taxon>
        <taxon>Bacillati</taxon>
        <taxon>Actinomycetota</taxon>
        <taxon>Actinomycetes</taxon>
        <taxon>Micromonosporales</taxon>
        <taxon>Micromonosporaceae</taxon>
        <taxon>Actinocatenispora</taxon>
    </lineage>
</organism>
<keyword evidence="2" id="KW-1185">Reference proteome</keyword>
<sequence>MTTVIEVDTPLPEFVNWPTFPFSGSLTVRPLEPPALPEPPRDGEEIATCRACQAHDDAYIWVDERWRVKATDQPPGLPLVLYLEPRMHLDLGDLPNLEAAELGLLTVRIERAMRSLPGVARVHVNRWGDGAAHLHFCFLARPAGALQLRGSFLSMWDDILPPISTHDWRENQSFVAAWLADQGGTSMLSS</sequence>
<evidence type="ECO:0000313" key="1">
    <source>
        <dbReference type="EMBL" id="GIL29709.1"/>
    </source>
</evidence>